<feature type="domain" description="Immunoglobulin" evidence="2">
    <location>
        <begin position="25"/>
        <end position="122"/>
    </location>
</feature>
<evidence type="ECO:0000313" key="3">
    <source>
        <dbReference type="EMBL" id="AHC02807.1"/>
    </source>
</evidence>
<keyword evidence="1" id="KW-1133">Transmembrane helix</keyword>
<proteinExistence type="predicted"/>
<sequence length="175" mass="20145">MTRKLFTGWIFLYTYDMFLEAAYETDKTYINEGANVTLRGLYTNFYQQMKWTYNDSTEIVKWNLESSPIQYNETYKDRVCLKKNGDLEMKNVQVNDTGVYMFIGLYRTYNTTQVRNTLLIVSSLNPTSEITPINTVAQTGSKLFLSSSCESIVASIILILSCLFIFNITDVSSIL</sequence>
<dbReference type="SMART" id="SM00409">
    <property type="entry name" value="IG"/>
    <property type="match status" value="1"/>
</dbReference>
<dbReference type="KEGG" id="vg:20098459"/>
<evidence type="ECO:0000256" key="1">
    <source>
        <dbReference type="SAM" id="Phobius"/>
    </source>
</evidence>
<dbReference type="InterPro" id="IPR013106">
    <property type="entry name" value="Ig_V-set"/>
</dbReference>
<accession>A0A075CYM3</accession>
<name>A0A075CYM3_9BETA</name>
<keyword evidence="1" id="KW-0472">Membrane</keyword>
<keyword evidence="1" id="KW-0812">Transmembrane</keyword>
<keyword evidence="4" id="KW-1185">Reference proteome</keyword>
<dbReference type="InterPro" id="IPR036179">
    <property type="entry name" value="Ig-like_dom_sf"/>
</dbReference>
<dbReference type="InterPro" id="IPR003599">
    <property type="entry name" value="Ig_sub"/>
</dbReference>
<reference evidence="3 4" key="1">
    <citation type="submission" date="2013-11" db="EMBL/GenBank/DDBJ databases">
        <title>Genome sequence of elephant endotheliotropic herpesvirus 5.</title>
        <authorList>
            <person name="Wilkie G.S."/>
            <person name="Davison A.J."/>
            <person name="Denk D."/>
            <person name="Kerr K."/>
            <person name="Redrobe S."/>
            <person name="Steinbach F."/>
            <person name="Dastjerdi A."/>
        </authorList>
    </citation>
    <scope>NUCLEOTIDE SEQUENCE [LARGE SCALE GENOMIC DNA]</scope>
    <source>
        <strain evidence="3 4">Vijay</strain>
    </source>
</reference>
<dbReference type="Proteomes" id="UP000152474">
    <property type="component" value="Segment"/>
</dbReference>
<gene>
    <name evidence="3" type="primary">EE49B</name>
</gene>
<dbReference type="EMBL" id="KF921519">
    <property type="protein sequence ID" value="AHC02807.1"/>
    <property type="molecule type" value="Genomic_DNA"/>
</dbReference>
<dbReference type="Pfam" id="PF07686">
    <property type="entry name" value="V-set"/>
    <property type="match status" value="1"/>
</dbReference>
<organism evidence="3 4">
    <name type="scientific">Elephant endotheliotropic herpesvirus 5</name>
    <dbReference type="NCBI Taxonomy" id="768738"/>
    <lineage>
        <taxon>Viruses</taxon>
        <taxon>Duplodnaviria</taxon>
        <taxon>Heunggongvirae</taxon>
        <taxon>Peploviricota</taxon>
        <taxon>Herviviricetes</taxon>
        <taxon>Herpesvirales</taxon>
        <taxon>Orthoherpesviridae</taxon>
        <taxon>Betaherpesvirinae</taxon>
        <taxon>Proboscivirus</taxon>
    </lineage>
</organism>
<dbReference type="SUPFAM" id="SSF48726">
    <property type="entry name" value="Immunoglobulin"/>
    <property type="match status" value="1"/>
</dbReference>
<protein>
    <submittedName>
        <fullName evidence="3">Membrane protein EE49B</fullName>
    </submittedName>
</protein>
<dbReference type="Gene3D" id="2.60.40.10">
    <property type="entry name" value="Immunoglobulins"/>
    <property type="match status" value="1"/>
</dbReference>
<dbReference type="GeneID" id="20098459"/>
<dbReference type="RefSeq" id="YP_009052072.1">
    <property type="nucleotide sequence ID" value="NC_024696.1"/>
</dbReference>
<evidence type="ECO:0000259" key="2">
    <source>
        <dbReference type="SMART" id="SM00409"/>
    </source>
</evidence>
<evidence type="ECO:0000313" key="4">
    <source>
        <dbReference type="Proteomes" id="UP000152474"/>
    </source>
</evidence>
<feature type="transmembrane region" description="Helical" evidence="1">
    <location>
        <begin position="151"/>
        <end position="169"/>
    </location>
</feature>
<dbReference type="InterPro" id="IPR013783">
    <property type="entry name" value="Ig-like_fold"/>
</dbReference>